<proteinExistence type="inferred from homology"/>
<evidence type="ECO:0000313" key="2">
    <source>
        <dbReference type="EMBL" id="OUM84813.1"/>
    </source>
</evidence>
<comment type="similarity">
    <text evidence="1">Belongs to the asp23 family.</text>
</comment>
<dbReference type="PANTHER" id="PTHR34297">
    <property type="entry name" value="HYPOTHETICAL CYTOSOLIC PROTEIN-RELATED"/>
    <property type="match status" value="1"/>
</dbReference>
<dbReference type="Proteomes" id="UP000196475">
    <property type="component" value="Unassembled WGS sequence"/>
</dbReference>
<evidence type="ECO:0000256" key="1">
    <source>
        <dbReference type="ARBA" id="ARBA00005721"/>
    </source>
</evidence>
<organism evidence="2 3">
    <name type="scientific">Bacillus thermozeamaize</name>
    <dbReference type="NCBI Taxonomy" id="230954"/>
    <lineage>
        <taxon>Bacteria</taxon>
        <taxon>Bacillati</taxon>
        <taxon>Bacillota</taxon>
        <taxon>Bacilli</taxon>
        <taxon>Bacillales</taxon>
        <taxon>Bacillaceae</taxon>
        <taxon>Bacillus</taxon>
    </lineage>
</organism>
<reference evidence="3" key="1">
    <citation type="submission" date="2016-06" db="EMBL/GenBank/DDBJ databases">
        <authorList>
            <person name="Nascimento L."/>
            <person name="Pereira R.V."/>
            <person name="Martins L.F."/>
            <person name="Quaggio R.B."/>
            <person name="Silva A.M."/>
            <person name="Setubal J.C."/>
        </authorList>
    </citation>
    <scope>NUCLEOTIDE SEQUENCE [LARGE SCALE GENOMIC DNA]</scope>
</reference>
<accession>A0A1Y3PBU9</accession>
<dbReference type="EMBL" id="LZRT01000120">
    <property type="protein sequence ID" value="OUM84813.1"/>
    <property type="molecule type" value="Genomic_DNA"/>
</dbReference>
<evidence type="ECO:0000313" key="3">
    <source>
        <dbReference type="Proteomes" id="UP000196475"/>
    </source>
</evidence>
<sequence length="127" mass="13742">MEAYVPDYVKSELGSIEIDSNVVRIIAALACLEVPGVVAMSGGGGWMEDIADWFSKNLSKGVTVTMDQSNVSIDLRVVAEYGKPLNQIGRNIQDNVRYTVESMTGLHVDAVNVFIVDVDFVSGAETK</sequence>
<evidence type="ECO:0008006" key="4">
    <source>
        <dbReference type="Google" id="ProtNLM"/>
    </source>
</evidence>
<protein>
    <recommendedName>
        <fullName evidence="4">Alkaline-shock protein</fullName>
    </recommendedName>
</protein>
<name>A0A1Y3PBU9_9BACI</name>
<dbReference type="InterPro" id="IPR005531">
    <property type="entry name" value="Asp23"/>
</dbReference>
<comment type="caution">
    <text evidence="2">The sequence shown here is derived from an EMBL/GenBank/DDBJ whole genome shotgun (WGS) entry which is preliminary data.</text>
</comment>
<dbReference type="AlphaFoldDB" id="A0A1Y3PBU9"/>
<gene>
    <name evidence="2" type="ORF">BAA01_07735</name>
</gene>
<dbReference type="Pfam" id="PF03780">
    <property type="entry name" value="Asp23"/>
    <property type="match status" value="1"/>
</dbReference>